<dbReference type="EMBL" id="AYTF01000001">
    <property type="protein sequence ID" value="ESV63684.1"/>
    <property type="molecule type" value="Genomic_DNA"/>
</dbReference>
<sequence>MNLVVSPGSENLVVAARGGASMTLVLTKGKHCGIGDSERGARRERLMDFR</sequence>
<dbReference type="Proteomes" id="UP000018502">
    <property type="component" value="Unassembled WGS sequence"/>
</dbReference>
<accession>A0A829MC14</accession>
<evidence type="ECO:0000313" key="2">
    <source>
        <dbReference type="Proteomes" id="UP000018502"/>
    </source>
</evidence>
<evidence type="ECO:0000313" key="1">
    <source>
        <dbReference type="EMBL" id="ESV63684.1"/>
    </source>
</evidence>
<reference evidence="1 2" key="1">
    <citation type="journal article" date="2014" name="Emerg. Infect. Dis.">
        <title>High-level Relatedness among Mycobacterium abscessus subsp. massiliense Strains from Widely Separated Outbreaks.</title>
        <authorList>
            <person name="Tettelin H."/>
            <person name="Davidson R.M."/>
            <person name="Agrawal S."/>
            <person name="Aitken M.L."/>
            <person name="Shallom S."/>
            <person name="Hasan N.A."/>
            <person name="Strong M."/>
            <person name="Nogueira de Moura V.C."/>
            <person name="De Groote M.A."/>
            <person name="Duarte R.S."/>
            <person name="Hine E."/>
            <person name="Parankush S."/>
            <person name="Su Q."/>
            <person name="Daugherty S.C."/>
            <person name="Fraser C.M."/>
            <person name="Brown-Elliott B.A."/>
            <person name="Wallace R.J.Jr."/>
            <person name="Holland S.M."/>
            <person name="Sampaio E.P."/>
            <person name="Olivier K.N."/>
            <person name="Jackson M."/>
            <person name="Zelazny A.M."/>
        </authorList>
    </citation>
    <scope>NUCLEOTIDE SEQUENCE [LARGE SCALE GENOMIC DNA]</scope>
    <source>
        <strain evidence="1 2">MAB_091912_2446</strain>
    </source>
</reference>
<comment type="caution">
    <text evidence="1">The sequence shown here is derived from an EMBL/GenBank/DDBJ whole genome shotgun (WGS) entry which is preliminary data.</text>
</comment>
<protein>
    <submittedName>
        <fullName evidence="1">Uncharacterized protein</fullName>
    </submittedName>
</protein>
<organism evidence="1 2">
    <name type="scientific">Mycobacteroides abscessus MAB_091912_2446</name>
    <dbReference type="NCBI Taxonomy" id="1335414"/>
    <lineage>
        <taxon>Bacteria</taxon>
        <taxon>Bacillati</taxon>
        <taxon>Actinomycetota</taxon>
        <taxon>Actinomycetes</taxon>
        <taxon>Mycobacteriales</taxon>
        <taxon>Mycobacteriaceae</taxon>
        <taxon>Mycobacteroides</taxon>
        <taxon>Mycobacteroides abscessus</taxon>
    </lineage>
</organism>
<dbReference type="AlphaFoldDB" id="A0A829MC14"/>
<name>A0A829MC14_9MYCO</name>
<gene>
    <name evidence="1" type="ORF">L833_1062</name>
</gene>
<proteinExistence type="predicted"/>